<dbReference type="PROSITE" id="PS50113">
    <property type="entry name" value="PAC"/>
    <property type="match status" value="1"/>
</dbReference>
<comment type="caution">
    <text evidence="6">The sequence shown here is derived from an EMBL/GenBank/DDBJ whole genome shotgun (WGS) entry which is preliminary data.</text>
</comment>
<dbReference type="PROSITE" id="PS50112">
    <property type="entry name" value="PAS"/>
    <property type="match status" value="2"/>
</dbReference>
<dbReference type="InterPro" id="IPR000014">
    <property type="entry name" value="PAS"/>
</dbReference>
<dbReference type="InterPro" id="IPR000160">
    <property type="entry name" value="GGDEF_dom"/>
</dbReference>
<dbReference type="Proteomes" id="UP000324853">
    <property type="component" value="Unassembled WGS sequence"/>
</dbReference>
<organism evidence="6 7">
    <name type="scientific">Bradyrhizobium cytisi</name>
    <dbReference type="NCBI Taxonomy" id="515489"/>
    <lineage>
        <taxon>Bacteria</taxon>
        <taxon>Pseudomonadati</taxon>
        <taxon>Pseudomonadota</taxon>
        <taxon>Alphaproteobacteria</taxon>
        <taxon>Hyphomicrobiales</taxon>
        <taxon>Nitrobacteraceae</taxon>
        <taxon>Bradyrhizobium</taxon>
    </lineage>
</organism>
<dbReference type="Gene3D" id="3.30.70.270">
    <property type="match status" value="1"/>
</dbReference>
<dbReference type="CDD" id="cd01948">
    <property type="entry name" value="EAL"/>
    <property type="match status" value="1"/>
</dbReference>
<dbReference type="NCBIfam" id="TIGR00254">
    <property type="entry name" value="GGDEF"/>
    <property type="match status" value="1"/>
</dbReference>
<reference evidence="6 7" key="1">
    <citation type="submission" date="2019-08" db="EMBL/GenBank/DDBJ databases">
        <title>Bradyrhizobium hipponensis sp. nov., a rhizobium isolated from a Lupinus angustifolius root nodule in Tunisia.</title>
        <authorList>
            <person name="Off K."/>
            <person name="Rejili M."/>
            <person name="Mars M."/>
            <person name="Brachmann A."/>
            <person name="Marin M."/>
        </authorList>
    </citation>
    <scope>NUCLEOTIDE SEQUENCE [LARGE SCALE GENOMIC DNA]</scope>
    <source>
        <strain evidence="6 7">CTAW11</strain>
    </source>
</reference>
<dbReference type="InterPro" id="IPR035919">
    <property type="entry name" value="EAL_sf"/>
</dbReference>
<evidence type="ECO:0000259" key="4">
    <source>
        <dbReference type="PROSITE" id="PS50883"/>
    </source>
</evidence>
<dbReference type="AlphaFoldDB" id="A0A5S4WAL9"/>
<protein>
    <submittedName>
        <fullName evidence="6">EAL domain-containing protein</fullName>
    </submittedName>
</protein>
<feature type="domain" description="PAC" evidence="3">
    <location>
        <begin position="408"/>
        <end position="459"/>
    </location>
</feature>
<keyword evidence="1" id="KW-0812">Transmembrane</keyword>
<feature type="transmembrane region" description="Helical" evidence="1">
    <location>
        <begin position="49"/>
        <end position="75"/>
    </location>
</feature>
<dbReference type="CDD" id="cd00130">
    <property type="entry name" value="PAS"/>
    <property type="match status" value="3"/>
</dbReference>
<feature type="domain" description="GGDEF" evidence="5">
    <location>
        <begin position="491"/>
        <end position="622"/>
    </location>
</feature>
<accession>A0A5S4WAL9</accession>
<dbReference type="InterPro" id="IPR001610">
    <property type="entry name" value="PAC"/>
</dbReference>
<dbReference type="InterPro" id="IPR035965">
    <property type="entry name" value="PAS-like_dom_sf"/>
</dbReference>
<dbReference type="CDD" id="cd01949">
    <property type="entry name" value="GGDEF"/>
    <property type="match status" value="1"/>
</dbReference>
<dbReference type="OrthoDB" id="9814202at2"/>
<dbReference type="SMART" id="SM00052">
    <property type="entry name" value="EAL"/>
    <property type="match status" value="1"/>
</dbReference>
<dbReference type="PROSITE" id="PS50883">
    <property type="entry name" value="EAL"/>
    <property type="match status" value="1"/>
</dbReference>
<proteinExistence type="predicted"/>
<dbReference type="SUPFAM" id="SSF55073">
    <property type="entry name" value="Nucleotide cyclase"/>
    <property type="match status" value="1"/>
</dbReference>
<dbReference type="PANTHER" id="PTHR44757">
    <property type="entry name" value="DIGUANYLATE CYCLASE DGCP"/>
    <property type="match status" value="1"/>
</dbReference>
<evidence type="ECO:0000313" key="6">
    <source>
        <dbReference type="EMBL" id="TYL79365.1"/>
    </source>
</evidence>
<dbReference type="InterPro" id="IPR000700">
    <property type="entry name" value="PAS-assoc_C"/>
</dbReference>
<evidence type="ECO:0000256" key="1">
    <source>
        <dbReference type="SAM" id="Phobius"/>
    </source>
</evidence>
<keyword evidence="1" id="KW-0472">Membrane</keyword>
<feature type="domain" description="PAS" evidence="2">
    <location>
        <begin position="205"/>
        <end position="276"/>
    </location>
</feature>
<dbReference type="PROSITE" id="PS50887">
    <property type="entry name" value="GGDEF"/>
    <property type="match status" value="1"/>
</dbReference>
<dbReference type="InterPro" id="IPR029787">
    <property type="entry name" value="Nucleotide_cyclase"/>
</dbReference>
<keyword evidence="7" id="KW-1185">Reference proteome</keyword>
<dbReference type="Gene3D" id="3.30.450.20">
    <property type="entry name" value="PAS domain"/>
    <property type="match status" value="3"/>
</dbReference>
<feature type="domain" description="EAL" evidence="4">
    <location>
        <begin position="631"/>
        <end position="885"/>
    </location>
</feature>
<dbReference type="Pfam" id="PF12860">
    <property type="entry name" value="PAS_7"/>
    <property type="match status" value="1"/>
</dbReference>
<dbReference type="SUPFAM" id="SSF141868">
    <property type="entry name" value="EAL domain-like"/>
    <property type="match status" value="1"/>
</dbReference>
<evidence type="ECO:0000259" key="5">
    <source>
        <dbReference type="PROSITE" id="PS50887"/>
    </source>
</evidence>
<evidence type="ECO:0000259" key="2">
    <source>
        <dbReference type="PROSITE" id="PS50112"/>
    </source>
</evidence>
<dbReference type="SMART" id="SM00086">
    <property type="entry name" value="PAC"/>
    <property type="match status" value="2"/>
</dbReference>
<dbReference type="InterPro" id="IPR001633">
    <property type="entry name" value="EAL_dom"/>
</dbReference>
<dbReference type="InterPro" id="IPR043128">
    <property type="entry name" value="Rev_trsase/Diguanyl_cyclase"/>
</dbReference>
<dbReference type="Gene3D" id="3.20.20.450">
    <property type="entry name" value="EAL domain"/>
    <property type="match status" value="1"/>
</dbReference>
<dbReference type="Pfam" id="PF00563">
    <property type="entry name" value="EAL"/>
    <property type="match status" value="1"/>
</dbReference>
<dbReference type="RefSeq" id="WP_148753964.1">
    <property type="nucleotide sequence ID" value="NZ_VSSR01000045.1"/>
</dbReference>
<dbReference type="NCBIfam" id="TIGR00229">
    <property type="entry name" value="sensory_box"/>
    <property type="match status" value="2"/>
</dbReference>
<dbReference type="PANTHER" id="PTHR44757:SF2">
    <property type="entry name" value="BIOFILM ARCHITECTURE MAINTENANCE PROTEIN MBAA"/>
    <property type="match status" value="1"/>
</dbReference>
<sequence length="894" mass="98492">MAEKNWHEGSMLPIAVQAVVCLASAVAPSRAHADSLIPPSYLGNLDPNLIWEALICGIVVCAFLAAIALWIHSALRRSKRSQLRRNAFVSSAMNNLNQGVVMTDAQRRIIFCNDRYLEIYGLTRSDLWTGMTGYDILELRRQRGVLAVSDDDFYEKASSSNGLISELPDGRAILVKYFILPNGGSVATHLDVSEQRKLSRQLASTKQFLETVLDNVPACVAAKNIEDGRYIFANRAYERFWGFSRDQVVGKNARELFGPKSAASIEATDRAALLAPEGQYRNEFEVDVQRDQARRMVASIRIVVRNESNKPEFLLVVFEDITDRQSLSMELESTKKFLELVVDNIPVALIVEQVKDGRYLLANRSAETILNRRREEATGLTASDIFNAKEAKLIIARDEAAIKKRGMITEEHPISTKDGLRLFLTRRATVLNDAGEPQYLIKTHEDVTNRRQTESRMAHMAYHDGLTDLPNRAAFLQALNQMIEACEGTDEEFAVLCVDLDGLKEVNDVFGHALGDKLLIEVAQRFQDTARGGLVARLSGDEFGLIIDGKQPDAGLALAQQLGEALAPEFHIDGRAVRAGITTGMSIFPHNGPDGASLLANAGAALFRAKQKSRGTISLYQPEMDQQIRDRRVLHQDLSKAIKNGELSLAFQPQGIARNSVAESEIIGFEALARWAHPVRGQVSPAEFIPIAEESGLIVEMGEWILREACREAASWPKPMQVAVNLSPAQFMHGDVVGLVHAILIETGLAPGRLELEITEGVLIEDFDRGLALLRRLKALGVRISMDDFGSGYSSLSYLQAFPFDKIKIDRTFIMNLGRNPQSAAIVRAVIDLGHGLEMSIIAEGVETIDQLAFLAREGCDGVQGYLLGKPLPIGKYAGLVGRVEAMELALKTG</sequence>
<feature type="domain" description="PAS" evidence="2">
    <location>
        <begin position="85"/>
        <end position="127"/>
    </location>
</feature>
<dbReference type="InterPro" id="IPR052155">
    <property type="entry name" value="Biofilm_reg_signaling"/>
</dbReference>
<dbReference type="Pfam" id="PF00990">
    <property type="entry name" value="GGDEF"/>
    <property type="match status" value="1"/>
</dbReference>
<dbReference type="InterPro" id="IPR013656">
    <property type="entry name" value="PAS_4"/>
</dbReference>
<gene>
    <name evidence="6" type="ORF">FXB38_26915</name>
</gene>
<dbReference type="SMART" id="SM00267">
    <property type="entry name" value="GGDEF"/>
    <property type="match status" value="1"/>
</dbReference>
<dbReference type="Pfam" id="PF08448">
    <property type="entry name" value="PAS_4"/>
    <property type="match status" value="2"/>
</dbReference>
<dbReference type="EMBL" id="VSSR01000045">
    <property type="protein sequence ID" value="TYL79365.1"/>
    <property type="molecule type" value="Genomic_DNA"/>
</dbReference>
<name>A0A5S4WAL9_9BRAD</name>
<evidence type="ECO:0000259" key="3">
    <source>
        <dbReference type="PROSITE" id="PS50113"/>
    </source>
</evidence>
<dbReference type="SUPFAM" id="SSF55785">
    <property type="entry name" value="PYP-like sensor domain (PAS domain)"/>
    <property type="match status" value="3"/>
</dbReference>
<keyword evidence="1" id="KW-1133">Transmembrane helix</keyword>
<evidence type="ECO:0000313" key="7">
    <source>
        <dbReference type="Proteomes" id="UP000324853"/>
    </source>
</evidence>
<dbReference type="SMART" id="SM00091">
    <property type="entry name" value="PAS"/>
    <property type="match status" value="3"/>
</dbReference>